<comment type="caution">
    <text evidence="3">The sequence shown here is derived from an EMBL/GenBank/DDBJ whole genome shotgun (WGS) entry which is preliminary data.</text>
</comment>
<reference evidence="3 4" key="1">
    <citation type="submission" date="2020-08" db="EMBL/GenBank/DDBJ databases">
        <title>Genomic Encyclopedia of Type Strains, Phase IV (KMG-IV): sequencing the most valuable type-strain genomes for metagenomic binning, comparative biology and taxonomic classification.</title>
        <authorList>
            <person name="Goeker M."/>
        </authorList>
    </citation>
    <scope>NUCLEOTIDE SEQUENCE [LARGE SCALE GENOMIC DNA]</scope>
    <source>
        <strain evidence="3 4">DSM 23958</strain>
    </source>
</reference>
<dbReference type="Gene3D" id="3.90.1580.10">
    <property type="entry name" value="paralog of FGE (formylglycine-generating enzyme)"/>
    <property type="match status" value="1"/>
</dbReference>
<feature type="chain" id="PRO_5032472469" evidence="1">
    <location>
        <begin position="25"/>
        <end position="338"/>
    </location>
</feature>
<dbReference type="OrthoDB" id="9768004at2"/>
<evidence type="ECO:0000256" key="1">
    <source>
        <dbReference type="SAM" id="SignalP"/>
    </source>
</evidence>
<dbReference type="InterPro" id="IPR051043">
    <property type="entry name" value="Sulfatase_Mod_Factor_Kinase"/>
</dbReference>
<proteinExistence type="predicted"/>
<keyword evidence="4" id="KW-1185">Reference proteome</keyword>
<dbReference type="InterPro" id="IPR016187">
    <property type="entry name" value="CTDL_fold"/>
</dbReference>
<dbReference type="GO" id="GO:0120147">
    <property type="term" value="F:formylglycine-generating oxidase activity"/>
    <property type="evidence" value="ECO:0007669"/>
    <property type="project" value="TreeGrafter"/>
</dbReference>
<dbReference type="RefSeq" id="WP_138855939.1">
    <property type="nucleotide sequence ID" value="NZ_CP040709.1"/>
</dbReference>
<dbReference type="Pfam" id="PF03781">
    <property type="entry name" value="FGE-sulfatase"/>
    <property type="match status" value="1"/>
</dbReference>
<dbReference type="Proteomes" id="UP000554837">
    <property type="component" value="Unassembled WGS sequence"/>
</dbReference>
<accession>A0A840S5T9</accession>
<protein>
    <submittedName>
        <fullName evidence="3">Formylglycine-generating enzyme required for sulfatase activity</fullName>
    </submittedName>
</protein>
<dbReference type="PANTHER" id="PTHR23150">
    <property type="entry name" value="SULFATASE MODIFYING FACTOR 1, 2"/>
    <property type="match status" value="1"/>
</dbReference>
<dbReference type="EMBL" id="JACHHO010000002">
    <property type="protein sequence ID" value="MBB5204376.1"/>
    <property type="molecule type" value="Genomic_DNA"/>
</dbReference>
<evidence type="ECO:0000259" key="2">
    <source>
        <dbReference type="Pfam" id="PF03781"/>
    </source>
</evidence>
<dbReference type="InterPro" id="IPR042095">
    <property type="entry name" value="SUMF_sf"/>
</dbReference>
<feature type="domain" description="Sulfatase-modifying factor enzyme-like" evidence="2">
    <location>
        <begin position="31"/>
        <end position="300"/>
    </location>
</feature>
<feature type="signal peptide" evidence="1">
    <location>
        <begin position="1"/>
        <end position="24"/>
    </location>
</feature>
<dbReference type="PANTHER" id="PTHR23150:SF35">
    <property type="entry name" value="BLL6746 PROTEIN"/>
    <property type="match status" value="1"/>
</dbReference>
<evidence type="ECO:0000313" key="3">
    <source>
        <dbReference type="EMBL" id="MBB5204376.1"/>
    </source>
</evidence>
<sequence length="338" mass="36714">MLFPKPISAVALLVGLCSHGPLWASGAPIEPDLMAIPAGEFVMGHPDKKSTSPAHVVTLKGFQMGKYEVTVKEFAQFVAATGYKAPQVCGQMAGKEWFDVIPGSWDRKALTSNEFEPVVCVGVAGAEAYVRWLAQVTGKPYRLPTEAEWEYAARAGSTTRFFYGDDANPEQSQACRYGNVADRRAEAAIKRDFDGLESKGHVGVVPCDDGADYASVVGMYEPNAWGLHDTLGNVQEFVQDCFFENYEGAPSDGSARVDDALACKKRTLRGGTWHWPAFHSARRGGFPVEMIGSLEGFRLVLDSAAPVTKASPSSLAFQSELARAQAKERERRARLSPV</sequence>
<evidence type="ECO:0000313" key="4">
    <source>
        <dbReference type="Proteomes" id="UP000554837"/>
    </source>
</evidence>
<dbReference type="AlphaFoldDB" id="A0A840S5T9"/>
<organism evidence="3 4">
    <name type="scientific">Inhella inkyongensis</name>
    <dbReference type="NCBI Taxonomy" id="392593"/>
    <lineage>
        <taxon>Bacteria</taxon>
        <taxon>Pseudomonadati</taxon>
        <taxon>Pseudomonadota</taxon>
        <taxon>Betaproteobacteria</taxon>
        <taxon>Burkholderiales</taxon>
        <taxon>Sphaerotilaceae</taxon>
        <taxon>Inhella</taxon>
    </lineage>
</organism>
<keyword evidence="1" id="KW-0732">Signal</keyword>
<name>A0A840S5T9_9BURK</name>
<dbReference type="InterPro" id="IPR005532">
    <property type="entry name" value="SUMF_dom"/>
</dbReference>
<gene>
    <name evidence="3" type="ORF">HNQ51_001690</name>
</gene>
<dbReference type="SUPFAM" id="SSF56436">
    <property type="entry name" value="C-type lectin-like"/>
    <property type="match status" value="1"/>
</dbReference>